<accession>A0AC35GHJ6</accession>
<organism evidence="1 2">
    <name type="scientific">Panagrolaimus sp. PS1159</name>
    <dbReference type="NCBI Taxonomy" id="55785"/>
    <lineage>
        <taxon>Eukaryota</taxon>
        <taxon>Metazoa</taxon>
        <taxon>Ecdysozoa</taxon>
        <taxon>Nematoda</taxon>
        <taxon>Chromadorea</taxon>
        <taxon>Rhabditida</taxon>
        <taxon>Tylenchina</taxon>
        <taxon>Panagrolaimomorpha</taxon>
        <taxon>Panagrolaimoidea</taxon>
        <taxon>Panagrolaimidae</taxon>
        <taxon>Panagrolaimus</taxon>
    </lineage>
</organism>
<dbReference type="WBParaSite" id="PS1159_v2.g5317.t1">
    <property type="protein sequence ID" value="PS1159_v2.g5317.t1"/>
    <property type="gene ID" value="PS1159_v2.g5317"/>
</dbReference>
<protein>
    <submittedName>
        <fullName evidence="2">Uncharacterized protein</fullName>
    </submittedName>
</protein>
<reference evidence="2" key="1">
    <citation type="submission" date="2022-11" db="UniProtKB">
        <authorList>
            <consortium name="WormBaseParasite"/>
        </authorList>
    </citation>
    <scope>IDENTIFICATION</scope>
</reference>
<dbReference type="Proteomes" id="UP000887580">
    <property type="component" value="Unplaced"/>
</dbReference>
<name>A0AC35GHJ6_9BILA</name>
<proteinExistence type="predicted"/>
<sequence length="181" mass="19328">MAQSTPKLPPYAKTALKISTVVSKEVLINGPLIVQIIKEGKVSTDLTHQELKELICKTESKDAWRAHQAAEALAKQKSVAEAKAKEAIKALEGQTDSNVDPPVDDPSAPAKPGPSRKRRCVSDGSSNSKSRSGSKVPSTAAKVMKKLNKKTHKPKNVTSPSRSPSPGLAVEDDEMDLDALL</sequence>
<evidence type="ECO:0000313" key="2">
    <source>
        <dbReference type="WBParaSite" id="PS1159_v2.g5317.t1"/>
    </source>
</evidence>
<evidence type="ECO:0000313" key="1">
    <source>
        <dbReference type="Proteomes" id="UP000887580"/>
    </source>
</evidence>